<name>A0ACB7UCX4_DIOAL</name>
<gene>
    <name evidence="1" type="ORF">IHE45_17G070500</name>
</gene>
<reference evidence="2" key="1">
    <citation type="journal article" date="2022" name="Nat. Commun.">
        <title>Chromosome evolution and the genetic basis of agronomically important traits in greater yam.</title>
        <authorList>
            <person name="Bredeson J.V."/>
            <person name="Lyons J.B."/>
            <person name="Oniyinde I.O."/>
            <person name="Okereke N.R."/>
            <person name="Kolade O."/>
            <person name="Nnabue I."/>
            <person name="Nwadili C.O."/>
            <person name="Hribova E."/>
            <person name="Parker M."/>
            <person name="Nwogha J."/>
            <person name="Shu S."/>
            <person name="Carlson J."/>
            <person name="Kariba R."/>
            <person name="Muthemba S."/>
            <person name="Knop K."/>
            <person name="Barton G.J."/>
            <person name="Sherwood A.V."/>
            <person name="Lopez-Montes A."/>
            <person name="Asiedu R."/>
            <person name="Jamnadass R."/>
            <person name="Muchugi A."/>
            <person name="Goodstein D."/>
            <person name="Egesi C.N."/>
            <person name="Featherston J."/>
            <person name="Asfaw A."/>
            <person name="Simpson G.G."/>
            <person name="Dolezel J."/>
            <person name="Hendre P.S."/>
            <person name="Van Deynze A."/>
            <person name="Kumar P.L."/>
            <person name="Obidiegwu J.E."/>
            <person name="Bhattacharjee R."/>
            <person name="Rokhsar D.S."/>
        </authorList>
    </citation>
    <scope>NUCLEOTIDE SEQUENCE [LARGE SCALE GENOMIC DNA]</scope>
    <source>
        <strain evidence="2">cv. TDa95/00328</strain>
    </source>
</reference>
<evidence type="ECO:0000313" key="1">
    <source>
        <dbReference type="EMBL" id="KAH7658184.1"/>
    </source>
</evidence>
<dbReference type="Proteomes" id="UP000827976">
    <property type="component" value="Chromosome 17"/>
</dbReference>
<evidence type="ECO:0000313" key="2">
    <source>
        <dbReference type="Proteomes" id="UP000827976"/>
    </source>
</evidence>
<protein>
    <submittedName>
        <fullName evidence="1">Uncharacterized protein</fullName>
    </submittedName>
</protein>
<accession>A0ACB7UCX4</accession>
<keyword evidence="2" id="KW-1185">Reference proteome</keyword>
<comment type="caution">
    <text evidence="1">The sequence shown here is derived from an EMBL/GenBank/DDBJ whole genome shotgun (WGS) entry which is preliminary data.</text>
</comment>
<sequence>MVKLATARVFRSYGTRGSCNRCEYINAGLYVFVTFVLILGFLLLHYQHEAYKSALVLQLIGIGFIALVNAHDLFAHLAGIDYCLALLGFDLQLGLVEFTVPVLHLVGSILMFIGVLMLLIQKERGSYGDTHNHGLGMLISGPVFWLSGSILDACQIYERADRHVQILQKSVQIPFLFGSLLFLVGGIFNRHDVFMAKHHDYDFNGRKWIWLGMSGSLLFLIGGLMNVVKVFKTQQIDGMRLEKLRGGAQERLRLRQRREGHAPLISSEENR</sequence>
<proteinExistence type="predicted"/>
<organism evidence="1 2">
    <name type="scientific">Dioscorea alata</name>
    <name type="common">Purple yam</name>
    <dbReference type="NCBI Taxonomy" id="55571"/>
    <lineage>
        <taxon>Eukaryota</taxon>
        <taxon>Viridiplantae</taxon>
        <taxon>Streptophyta</taxon>
        <taxon>Embryophyta</taxon>
        <taxon>Tracheophyta</taxon>
        <taxon>Spermatophyta</taxon>
        <taxon>Magnoliopsida</taxon>
        <taxon>Liliopsida</taxon>
        <taxon>Dioscoreales</taxon>
        <taxon>Dioscoreaceae</taxon>
        <taxon>Dioscorea</taxon>
    </lineage>
</organism>
<dbReference type="EMBL" id="CM037027">
    <property type="protein sequence ID" value="KAH7658184.1"/>
    <property type="molecule type" value="Genomic_DNA"/>
</dbReference>